<dbReference type="AlphaFoldDB" id="A0A166IZ39"/>
<feature type="region of interest" description="Disordered" evidence="1">
    <location>
        <begin position="1"/>
        <end position="47"/>
    </location>
</feature>
<accession>A0A166IZ39</accession>
<proteinExistence type="predicted"/>
<gene>
    <name evidence="2" type="ORF">SISSUDRAFT_342648</name>
</gene>
<dbReference type="OrthoDB" id="2497589at2759"/>
<name>A0A166IZ39_9AGAM</name>
<protein>
    <submittedName>
        <fullName evidence="2">Uncharacterized protein</fullName>
    </submittedName>
</protein>
<dbReference type="EMBL" id="KV428005">
    <property type="protein sequence ID" value="KZT44217.1"/>
    <property type="molecule type" value="Genomic_DNA"/>
</dbReference>
<feature type="region of interest" description="Disordered" evidence="1">
    <location>
        <begin position="131"/>
        <end position="171"/>
    </location>
</feature>
<evidence type="ECO:0000313" key="3">
    <source>
        <dbReference type="Proteomes" id="UP000076798"/>
    </source>
</evidence>
<evidence type="ECO:0000256" key="1">
    <source>
        <dbReference type="SAM" id="MobiDB-lite"/>
    </source>
</evidence>
<evidence type="ECO:0000313" key="2">
    <source>
        <dbReference type="EMBL" id="KZT44217.1"/>
    </source>
</evidence>
<organism evidence="2 3">
    <name type="scientific">Sistotremastrum suecicum HHB10207 ss-3</name>
    <dbReference type="NCBI Taxonomy" id="1314776"/>
    <lineage>
        <taxon>Eukaryota</taxon>
        <taxon>Fungi</taxon>
        <taxon>Dikarya</taxon>
        <taxon>Basidiomycota</taxon>
        <taxon>Agaricomycotina</taxon>
        <taxon>Agaricomycetes</taxon>
        <taxon>Sistotremastrales</taxon>
        <taxon>Sistotremastraceae</taxon>
        <taxon>Sistotremastrum</taxon>
    </lineage>
</organism>
<dbReference type="Proteomes" id="UP000076798">
    <property type="component" value="Unassembled WGS sequence"/>
</dbReference>
<keyword evidence="3" id="KW-1185">Reference proteome</keyword>
<reference evidence="2 3" key="1">
    <citation type="journal article" date="2016" name="Mol. Biol. Evol.">
        <title>Comparative Genomics of Early-Diverging Mushroom-Forming Fungi Provides Insights into the Origins of Lignocellulose Decay Capabilities.</title>
        <authorList>
            <person name="Nagy L.G."/>
            <person name="Riley R."/>
            <person name="Tritt A."/>
            <person name="Adam C."/>
            <person name="Daum C."/>
            <person name="Floudas D."/>
            <person name="Sun H."/>
            <person name="Yadav J.S."/>
            <person name="Pangilinan J."/>
            <person name="Larsson K.H."/>
            <person name="Matsuura K."/>
            <person name="Barry K."/>
            <person name="Labutti K."/>
            <person name="Kuo R."/>
            <person name="Ohm R.A."/>
            <person name="Bhattacharya S.S."/>
            <person name="Shirouzu T."/>
            <person name="Yoshinaga Y."/>
            <person name="Martin F.M."/>
            <person name="Grigoriev I.V."/>
            <person name="Hibbett D.S."/>
        </authorList>
    </citation>
    <scope>NUCLEOTIDE SEQUENCE [LARGE SCALE GENOMIC DNA]</scope>
    <source>
        <strain evidence="2 3">HHB10207 ss-3</strain>
    </source>
</reference>
<sequence length="171" mass="17951">MTGVKRAAANDVSESSRKTAKTETGQSAGKGKVEEGKSSKTPLPPSVFKSKALPLHFNITHTPPSIAVDESAPGTAVDPGFVAHTIAVPSTFSTGSYGWKGSKRMTLELQNSDAKETVTVMLSINAVVVGSKSSKDVDGDAETVDHENQDEDGEQSKEDETETQANDAIDS</sequence>
<feature type="compositionally biased region" description="Basic and acidic residues" evidence="1">
    <location>
        <begin position="133"/>
        <end position="147"/>
    </location>
</feature>
<feature type="compositionally biased region" description="Acidic residues" evidence="1">
    <location>
        <begin position="148"/>
        <end position="162"/>
    </location>
</feature>